<dbReference type="InterPro" id="IPR050198">
    <property type="entry name" value="Non-receptor_tyrosine_kinases"/>
</dbReference>
<dbReference type="GO" id="GO:0005524">
    <property type="term" value="F:ATP binding"/>
    <property type="evidence" value="ECO:0007669"/>
    <property type="project" value="UniProtKB-UniRule"/>
</dbReference>
<evidence type="ECO:0000256" key="8">
    <source>
        <dbReference type="PROSITE-ProRule" id="PRU00191"/>
    </source>
</evidence>
<keyword evidence="14" id="KW-1185">Reference proteome</keyword>
<dbReference type="Gene3D" id="3.30.505.10">
    <property type="entry name" value="SH2 domain"/>
    <property type="match status" value="2"/>
</dbReference>
<dbReference type="PROSITE" id="PS50297">
    <property type="entry name" value="ANK_REP_REGION"/>
    <property type="match status" value="3"/>
</dbReference>
<sequence length="743" mass="84658">MTSKDDDICWYHGKISREAAERILKEGSKPDGAFLVRESNTSIGDFVLSVLHNKRVNHYQIRRHREDAFFSIDEKTKMHGLDSLIEYYQESPHGLGDEGIRLTEPCKGEMPPHDTRRHGRTNLLHRATSQGNYKVVSELLKTGYRHEAKNQDGQTAVHIASMKGKDEILLKLINKGANVNSRDTAGYTPLHYACQNNRPSTVRLLVQVGKANIQARSTENEHVPLHEAASHGHKDVVQELLRLDAPVNPRTKDSYVPAELAKMNGHLECAEILENYKTPAPKTKKSQWYHGTLDRQEAESLIRNFSNKNGTFLVRFSDRNTRANVLTLLNEDLFFNYIIRKQGKYLFIDDGPLLNSLEHIVEYYSFISDGLPTVLKTPVPPKPKPPVPEFSTMPRPKRKILSSARSVQEIPKVEEPNTMDLNNLPSHLSNLSFSADITPISVNNNNYVTDSSDDFNRREDYIPLENLKLGKVIGEGEFGSVLRGIYIKNDHERIDVAVKTLRNEHIEANRGAFLSESQVMMKLNHHCIVRLIGLSLGPPLLMVQELVALGSMLSYLVQYKERIKPDYEFKIWAAQIACGMKYLEEQRFVHRDLAARNILLASQHQAKISDFGLSRALGTDHEYYRAMQGGKWPLKWYAPESYNYGTFSHASDVWSFGVTLWEMYTYGKQPYGDRKGSEVILGVENGERLPCPADCPNKVYDTMLRCWAYDAELRPTFSELLETFSSDTEYMNIRELIAETNLS</sequence>
<dbReference type="GO" id="GO:0004715">
    <property type="term" value="F:non-membrane spanning protein tyrosine kinase activity"/>
    <property type="evidence" value="ECO:0007669"/>
    <property type="project" value="UniProtKB-EC"/>
</dbReference>
<comment type="caution">
    <text evidence="13">The sequence shown here is derived from an EMBL/GenBank/DDBJ whole genome shotgun (WGS) entry which is preliminary data.</text>
</comment>
<evidence type="ECO:0000256" key="1">
    <source>
        <dbReference type="ARBA" id="ARBA00022679"/>
    </source>
</evidence>
<keyword evidence="7" id="KW-0040">ANK repeat</keyword>
<dbReference type="InterPro" id="IPR000980">
    <property type="entry name" value="SH2"/>
</dbReference>
<proteinExistence type="inferred from homology"/>
<feature type="domain" description="Protein kinase" evidence="12">
    <location>
        <begin position="467"/>
        <end position="731"/>
    </location>
</feature>
<dbReference type="EC" id="2.7.10.2" evidence="10"/>
<evidence type="ECO:0000256" key="6">
    <source>
        <dbReference type="ARBA" id="ARBA00051245"/>
    </source>
</evidence>
<dbReference type="InterPro" id="IPR002110">
    <property type="entry name" value="Ankyrin_rpt"/>
</dbReference>
<dbReference type="PRINTS" id="PR00109">
    <property type="entry name" value="TYRKINASE"/>
</dbReference>
<dbReference type="FunFam" id="1.10.510.10:FF:000216">
    <property type="entry name" value="Tyrosine-protein kinase SYK"/>
    <property type="match status" value="1"/>
</dbReference>
<dbReference type="InterPro" id="IPR017441">
    <property type="entry name" value="Protein_kinase_ATP_BS"/>
</dbReference>
<dbReference type="SMART" id="SM00248">
    <property type="entry name" value="ANK"/>
    <property type="match status" value="5"/>
</dbReference>
<evidence type="ECO:0000256" key="5">
    <source>
        <dbReference type="ARBA" id="ARBA00023137"/>
    </source>
</evidence>
<gene>
    <name evidence="13" type="ORF">ILUMI_22273</name>
</gene>
<keyword evidence="8" id="KW-0727">SH2 domain</keyword>
<dbReference type="SMART" id="SM00219">
    <property type="entry name" value="TyrKc"/>
    <property type="match status" value="1"/>
</dbReference>
<dbReference type="AlphaFoldDB" id="A0A8K0G320"/>
<feature type="repeat" description="ANK" evidence="7">
    <location>
        <begin position="185"/>
        <end position="209"/>
    </location>
</feature>
<comment type="similarity">
    <text evidence="10">Belongs to the protein kinase superfamily. Tyr protein kinase family.</text>
</comment>
<dbReference type="EMBL" id="VTPC01090256">
    <property type="protein sequence ID" value="KAF2883888.1"/>
    <property type="molecule type" value="Genomic_DNA"/>
</dbReference>
<evidence type="ECO:0000256" key="3">
    <source>
        <dbReference type="ARBA" id="ARBA00022777"/>
    </source>
</evidence>
<protein>
    <recommendedName>
        <fullName evidence="10">Tyrosine-protein kinase</fullName>
        <ecNumber evidence="10">2.7.10.2</ecNumber>
    </recommendedName>
</protein>
<evidence type="ECO:0000256" key="7">
    <source>
        <dbReference type="PROSITE-ProRule" id="PRU00023"/>
    </source>
</evidence>
<keyword evidence="5 10" id="KW-0829">Tyrosine-protein kinase</keyword>
<dbReference type="InterPro" id="IPR020635">
    <property type="entry name" value="Tyr_kinase_cat_dom"/>
</dbReference>
<dbReference type="PROSITE" id="PS50011">
    <property type="entry name" value="PROTEIN_KINASE_DOM"/>
    <property type="match status" value="1"/>
</dbReference>
<dbReference type="SMART" id="SM00252">
    <property type="entry name" value="SH2"/>
    <property type="match status" value="2"/>
</dbReference>
<dbReference type="PROSITE" id="PS50001">
    <property type="entry name" value="SH2"/>
    <property type="match status" value="2"/>
</dbReference>
<dbReference type="InterPro" id="IPR036770">
    <property type="entry name" value="Ankyrin_rpt-contain_sf"/>
</dbReference>
<evidence type="ECO:0000256" key="9">
    <source>
        <dbReference type="PROSITE-ProRule" id="PRU10141"/>
    </source>
</evidence>
<name>A0A8K0G320_IGNLU</name>
<keyword evidence="3 10" id="KW-0418">Kinase</keyword>
<dbReference type="InterPro" id="IPR036860">
    <property type="entry name" value="SH2_dom_sf"/>
</dbReference>
<dbReference type="PROSITE" id="PS50088">
    <property type="entry name" value="ANK_REPEAT"/>
    <property type="match status" value="3"/>
</dbReference>
<dbReference type="Pfam" id="PF12796">
    <property type="entry name" value="Ank_2"/>
    <property type="match status" value="1"/>
</dbReference>
<comment type="catalytic activity">
    <reaction evidence="6 10">
        <text>L-tyrosyl-[protein] + ATP = O-phospho-L-tyrosyl-[protein] + ADP + H(+)</text>
        <dbReference type="Rhea" id="RHEA:10596"/>
        <dbReference type="Rhea" id="RHEA-COMP:10136"/>
        <dbReference type="Rhea" id="RHEA-COMP:20101"/>
        <dbReference type="ChEBI" id="CHEBI:15378"/>
        <dbReference type="ChEBI" id="CHEBI:30616"/>
        <dbReference type="ChEBI" id="CHEBI:46858"/>
        <dbReference type="ChEBI" id="CHEBI:61978"/>
        <dbReference type="ChEBI" id="CHEBI:456216"/>
        <dbReference type="EC" id="2.7.10.2"/>
    </reaction>
</comment>
<feature type="domain" description="SH2" evidence="11">
    <location>
        <begin position="10"/>
        <end position="106"/>
    </location>
</feature>
<dbReference type="Pfam" id="PF00023">
    <property type="entry name" value="Ank"/>
    <property type="match status" value="1"/>
</dbReference>
<evidence type="ECO:0000313" key="14">
    <source>
        <dbReference type="Proteomes" id="UP000801492"/>
    </source>
</evidence>
<dbReference type="Gene3D" id="1.25.40.20">
    <property type="entry name" value="Ankyrin repeat-containing domain"/>
    <property type="match status" value="2"/>
</dbReference>
<dbReference type="InterPro" id="IPR000719">
    <property type="entry name" value="Prot_kinase_dom"/>
</dbReference>
<organism evidence="13 14">
    <name type="scientific">Ignelater luminosus</name>
    <name type="common">Cucubano</name>
    <name type="synonym">Pyrophorus luminosus</name>
    <dbReference type="NCBI Taxonomy" id="2038154"/>
    <lineage>
        <taxon>Eukaryota</taxon>
        <taxon>Metazoa</taxon>
        <taxon>Ecdysozoa</taxon>
        <taxon>Arthropoda</taxon>
        <taxon>Hexapoda</taxon>
        <taxon>Insecta</taxon>
        <taxon>Pterygota</taxon>
        <taxon>Neoptera</taxon>
        <taxon>Endopterygota</taxon>
        <taxon>Coleoptera</taxon>
        <taxon>Polyphaga</taxon>
        <taxon>Elateriformia</taxon>
        <taxon>Elateroidea</taxon>
        <taxon>Elateridae</taxon>
        <taxon>Agrypninae</taxon>
        <taxon>Pyrophorini</taxon>
        <taxon>Ignelater</taxon>
    </lineage>
</organism>
<dbReference type="Gene3D" id="3.30.200.20">
    <property type="entry name" value="Phosphorylase Kinase, domain 1"/>
    <property type="match status" value="1"/>
</dbReference>
<feature type="domain" description="SH2" evidence="11">
    <location>
        <begin position="288"/>
        <end position="379"/>
    </location>
</feature>
<dbReference type="Proteomes" id="UP000801492">
    <property type="component" value="Unassembled WGS sequence"/>
</dbReference>
<feature type="repeat" description="ANK" evidence="7">
    <location>
        <begin position="220"/>
        <end position="252"/>
    </location>
</feature>
<dbReference type="Pfam" id="PF07714">
    <property type="entry name" value="PK_Tyr_Ser-Thr"/>
    <property type="match status" value="1"/>
</dbReference>
<reference evidence="13" key="1">
    <citation type="submission" date="2019-08" db="EMBL/GenBank/DDBJ databases">
        <title>The genome of the North American firefly Photinus pyralis.</title>
        <authorList>
            <consortium name="Photinus pyralis genome working group"/>
            <person name="Fallon T.R."/>
            <person name="Sander Lower S.E."/>
            <person name="Weng J.-K."/>
        </authorList>
    </citation>
    <scope>NUCLEOTIDE SEQUENCE</scope>
    <source>
        <strain evidence="13">TRF0915ILg1</strain>
        <tissue evidence="13">Whole body</tissue>
    </source>
</reference>
<feature type="repeat" description="ANK" evidence="7">
    <location>
        <begin position="152"/>
        <end position="184"/>
    </location>
</feature>
<dbReference type="SUPFAM" id="SSF55550">
    <property type="entry name" value="SH2 domain"/>
    <property type="match status" value="2"/>
</dbReference>
<dbReference type="InterPro" id="IPR008266">
    <property type="entry name" value="Tyr_kinase_AS"/>
</dbReference>
<dbReference type="SUPFAM" id="SSF48403">
    <property type="entry name" value="Ankyrin repeat"/>
    <property type="match status" value="1"/>
</dbReference>
<evidence type="ECO:0000256" key="2">
    <source>
        <dbReference type="ARBA" id="ARBA00022741"/>
    </source>
</evidence>
<feature type="binding site" evidence="9">
    <location>
        <position position="499"/>
    </location>
    <ligand>
        <name>ATP</name>
        <dbReference type="ChEBI" id="CHEBI:30616"/>
    </ligand>
</feature>
<dbReference type="InterPro" id="IPR001245">
    <property type="entry name" value="Ser-Thr/Tyr_kinase_cat_dom"/>
</dbReference>
<keyword evidence="1 10" id="KW-0808">Transferase</keyword>
<dbReference type="Gene3D" id="1.10.510.10">
    <property type="entry name" value="Transferase(Phosphotransferase) domain 1"/>
    <property type="match status" value="1"/>
</dbReference>
<dbReference type="GO" id="GO:0002009">
    <property type="term" value="P:morphogenesis of an epithelium"/>
    <property type="evidence" value="ECO:0007669"/>
    <property type="project" value="UniProtKB-ARBA"/>
</dbReference>
<evidence type="ECO:0000259" key="12">
    <source>
        <dbReference type="PROSITE" id="PS50011"/>
    </source>
</evidence>
<dbReference type="PRINTS" id="PR00401">
    <property type="entry name" value="SH2DOMAIN"/>
</dbReference>
<dbReference type="InterPro" id="IPR011009">
    <property type="entry name" value="Kinase-like_dom_sf"/>
</dbReference>
<evidence type="ECO:0000256" key="10">
    <source>
        <dbReference type="RuleBase" id="RU362096"/>
    </source>
</evidence>
<dbReference type="OrthoDB" id="67310at2759"/>
<dbReference type="PROSITE" id="PS00109">
    <property type="entry name" value="PROTEIN_KINASE_TYR"/>
    <property type="match status" value="1"/>
</dbReference>
<evidence type="ECO:0000259" key="11">
    <source>
        <dbReference type="PROSITE" id="PS50001"/>
    </source>
</evidence>
<dbReference type="Pfam" id="PF00017">
    <property type="entry name" value="SH2"/>
    <property type="match status" value="2"/>
</dbReference>
<keyword evidence="4 9" id="KW-0067">ATP-binding</keyword>
<dbReference type="SUPFAM" id="SSF56112">
    <property type="entry name" value="Protein kinase-like (PK-like)"/>
    <property type="match status" value="1"/>
</dbReference>
<keyword evidence="2 9" id="KW-0547">Nucleotide-binding</keyword>
<evidence type="ECO:0000256" key="4">
    <source>
        <dbReference type="ARBA" id="ARBA00022840"/>
    </source>
</evidence>
<evidence type="ECO:0000313" key="13">
    <source>
        <dbReference type="EMBL" id="KAF2883888.1"/>
    </source>
</evidence>
<dbReference type="PROSITE" id="PS00107">
    <property type="entry name" value="PROTEIN_KINASE_ATP"/>
    <property type="match status" value="1"/>
</dbReference>
<accession>A0A8K0G320</accession>
<dbReference type="PANTHER" id="PTHR24418">
    <property type="entry name" value="TYROSINE-PROTEIN KINASE"/>
    <property type="match status" value="1"/>
</dbReference>